<comment type="caution">
    <text evidence="2">The sequence shown here is derived from an EMBL/GenBank/DDBJ whole genome shotgun (WGS) entry which is preliminary data.</text>
</comment>
<name>A0A3D8M9L3_9ALTE</name>
<protein>
    <submittedName>
        <fullName evidence="2">ABC transporter substrate-binding protein</fullName>
    </submittedName>
</protein>
<dbReference type="SUPFAM" id="SSF53850">
    <property type="entry name" value="Periplasmic binding protein-like II"/>
    <property type="match status" value="1"/>
</dbReference>
<evidence type="ECO:0000256" key="1">
    <source>
        <dbReference type="SAM" id="SignalP"/>
    </source>
</evidence>
<dbReference type="Proteomes" id="UP000256561">
    <property type="component" value="Unassembled WGS sequence"/>
</dbReference>
<accession>A0A3D8M9L3</accession>
<proteinExistence type="predicted"/>
<feature type="signal peptide" evidence="1">
    <location>
        <begin position="1"/>
        <end position="20"/>
    </location>
</feature>
<dbReference type="EMBL" id="QRHA01000004">
    <property type="protein sequence ID" value="RDV26666.1"/>
    <property type="molecule type" value="Genomic_DNA"/>
</dbReference>
<organism evidence="2 3">
    <name type="scientific">Alteromonas aestuariivivens</name>
    <dbReference type="NCBI Taxonomy" id="1938339"/>
    <lineage>
        <taxon>Bacteria</taxon>
        <taxon>Pseudomonadati</taxon>
        <taxon>Pseudomonadota</taxon>
        <taxon>Gammaproteobacteria</taxon>
        <taxon>Alteromonadales</taxon>
        <taxon>Alteromonadaceae</taxon>
        <taxon>Alteromonas/Salinimonas group</taxon>
        <taxon>Alteromonas</taxon>
    </lineage>
</organism>
<keyword evidence="3" id="KW-1185">Reference proteome</keyword>
<sequence>MKLGCILFALSFSLVSAAFAKPLRIPDSSSADKLPITLIKEFVARSDQFDSVTFIYGSSGDVAFSKTVADLENRALDVLWTATTTDYENNMQAIYIPIYRGLLGMRIPIVEQSNLNLFRDVKQFDALKKFIPCQGKLWADTKVLEANQILVAKSVKYPNLFDMLEGERCEYFPRAVFEPWAEIERMSHFNLAVEPNILLRYTMPMFFFVHKKDAALARHMNSVFGDMVEDGTFNRLFFADGQVKSALAKSKLGQRRLFELDNPYLSKSVQNIPKHYWFDLLKEQ</sequence>
<keyword evidence="1" id="KW-0732">Signal</keyword>
<reference evidence="3" key="1">
    <citation type="submission" date="2018-08" db="EMBL/GenBank/DDBJ databases">
        <authorList>
            <person name="Zhang J."/>
            <person name="Du Z.-J."/>
        </authorList>
    </citation>
    <scope>NUCLEOTIDE SEQUENCE [LARGE SCALE GENOMIC DNA]</scope>
    <source>
        <strain evidence="3">KCTC 52655</strain>
    </source>
</reference>
<evidence type="ECO:0000313" key="2">
    <source>
        <dbReference type="EMBL" id="RDV26666.1"/>
    </source>
</evidence>
<evidence type="ECO:0000313" key="3">
    <source>
        <dbReference type="Proteomes" id="UP000256561"/>
    </source>
</evidence>
<feature type="chain" id="PRO_5017569700" evidence="1">
    <location>
        <begin position="21"/>
        <end position="284"/>
    </location>
</feature>
<gene>
    <name evidence="2" type="ORF">DXV75_06675</name>
</gene>
<dbReference type="RefSeq" id="WP_115592619.1">
    <property type="nucleotide sequence ID" value="NZ_QRHA01000004.1"/>
</dbReference>
<dbReference type="OrthoDB" id="547680at2"/>
<dbReference type="AlphaFoldDB" id="A0A3D8M9L3"/>